<dbReference type="InterPro" id="IPR002625">
    <property type="entry name" value="Smr_dom"/>
</dbReference>
<feature type="repeat" description="PPR" evidence="3">
    <location>
        <begin position="161"/>
        <end position="195"/>
    </location>
</feature>
<dbReference type="InterPro" id="IPR036063">
    <property type="entry name" value="Smr_dom_sf"/>
</dbReference>
<gene>
    <name evidence="5" type="ORF">AXF42_Ash007052</name>
</gene>
<dbReference type="Pfam" id="PF01535">
    <property type="entry name" value="PPR"/>
    <property type="match status" value="3"/>
</dbReference>
<dbReference type="NCBIfam" id="TIGR00756">
    <property type="entry name" value="PPR"/>
    <property type="match status" value="1"/>
</dbReference>
<dbReference type="PROSITE" id="PS50828">
    <property type="entry name" value="SMR"/>
    <property type="match status" value="1"/>
</dbReference>
<dbReference type="STRING" id="1088818.A0A2I0BEX2"/>
<feature type="domain" description="Smr" evidence="4">
    <location>
        <begin position="336"/>
        <end position="396"/>
    </location>
</feature>
<evidence type="ECO:0000313" key="5">
    <source>
        <dbReference type="EMBL" id="PKA66355.1"/>
    </source>
</evidence>
<dbReference type="SMART" id="SM00463">
    <property type="entry name" value="SMR"/>
    <property type="match status" value="1"/>
</dbReference>
<comment type="similarity">
    <text evidence="1">Belongs to the PPR family. P subfamily.</text>
</comment>
<dbReference type="PANTHER" id="PTHR47447">
    <property type="entry name" value="OS03G0856100 PROTEIN"/>
    <property type="match status" value="1"/>
</dbReference>
<evidence type="ECO:0000259" key="4">
    <source>
        <dbReference type="PROSITE" id="PS50828"/>
    </source>
</evidence>
<dbReference type="Gene3D" id="1.25.40.10">
    <property type="entry name" value="Tetratricopeptide repeat domain"/>
    <property type="match status" value="1"/>
</dbReference>
<dbReference type="InterPro" id="IPR011990">
    <property type="entry name" value="TPR-like_helical_dom_sf"/>
</dbReference>
<feature type="repeat" description="PPR" evidence="3">
    <location>
        <begin position="196"/>
        <end position="230"/>
    </location>
</feature>
<evidence type="ECO:0000313" key="6">
    <source>
        <dbReference type="Proteomes" id="UP000236161"/>
    </source>
</evidence>
<dbReference type="InterPro" id="IPR002885">
    <property type="entry name" value="PPR_rpt"/>
</dbReference>
<dbReference type="PANTHER" id="PTHR47447:SF15">
    <property type="entry name" value="OS02G0120000 PROTEIN"/>
    <property type="match status" value="1"/>
</dbReference>
<evidence type="ECO:0000256" key="2">
    <source>
        <dbReference type="ARBA" id="ARBA00022737"/>
    </source>
</evidence>
<keyword evidence="6" id="KW-1185">Reference proteome</keyword>
<dbReference type="SUPFAM" id="SSF160443">
    <property type="entry name" value="SMR domain-like"/>
    <property type="match status" value="1"/>
</dbReference>
<reference evidence="5 6" key="1">
    <citation type="journal article" date="2017" name="Nature">
        <title>The Apostasia genome and the evolution of orchids.</title>
        <authorList>
            <person name="Zhang G.Q."/>
            <person name="Liu K.W."/>
            <person name="Li Z."/>
            <person name="Lohaus R."/>
            <person name="Hsiao Y.Y."/>
            <person name="Niu S.C."/>
            <person name="Wang J.Y."/>
            <person name="Lin Y.C."/>
            <person name="Xu Q."/>
            <person name="Chen L.J."/>
            <person name="Yoshida K."/>
            <person name="Fujiwara S."/>
            <person name="Wang Z.W."/>
            <person name="Zhang Y.Q."/>
            <person name="Mitsuda N."/>
            <person name="Wang M."/>
            <person name="Liu G.H."/>
            <person name="Pecoraro L."/>
            <person name="Huang H.X."/>
            <person name="Xiao X.J."/>
            <person name="Lin M."/>
            <person name="Wu X.Y."/>
            <person name="Wu W.L."/>
            <person name="Chen Y.Y."/>
            <person name="Chang S.B."/>
            <person name="Sakamoto S."/>
            <person name="Ohme-Takagi M."/>
            <person name="Yagi M."/>
            <person name="Zeng S.J."/>
            <person name="Shen C.Y."/>
            <person name="Yeh C.M."/>
            <person name="Luo Y.B."/>
            <person name="Tsai W.C."/>
            <person name="Van de Peer Y."/>
            <person name="Liu Z.J."/>
        </authorList>
    </citation>
    <scope>NUCLEOTIDE SEQUENCE [LARGE SCALE GENOMIC DNA]</scope>
    <source>
        <strain evidence="6">cv. Shenzhen</strain>
        <tissue evidence="5">Stem</tissue>
    </source>
</reference>
<dbReference type="PROSITE" id="PS51375">
    <property type="entry name" value="PPR"/>
    <property type="match status" value="2"/>
</dbReference>
<keyword evidence="2" id="KW-0677">Repeat</keyword>
<name>A0A2I0BEX2_9ASPA</name>
<protein>
    <submittedName>
        <fullName evidence="5">Pentatricopeptide repeat-containing protein</fullName>
    </submittedName>
</protein>
<dbReference type="EMBL" id="KZ451886">
    <property type="protein sequence ID" value="PKA66355.1"/>
    <property type="molecule type" value="Genomic_DNA"/>
</dbReference>
<dbReference type="Proteomes" id="UP000236161">
    <property type="component" value="Unassembled WGS sequence"/>
</dbReference>
<proteinExistence type="inferred from homology"/>
<organism evidence="5 6">
    <name type="scientific">Apostasia shenzhenica</name>
    <dbReference type="NCBI Taxonomy" id="1088818"/>
    <lineage>
        <taxon>Eukaryota</taxon>
        <taxon>Viridiplantae</taxon>
        <taxon>Streptophyta</taxon>
        <taxon>Embryophyta</taxon>
        <taxon>Tracheophyta</taxon>
        <taxon>Spermatophyta</taxon>
        <taxon>Magnoliopsida</taxon>
        <taxon>Liliopsida</taxon>
        <taxon>Asparagales</taxon>
        <taxon>Orchidaceae</taxon>
        <taxon>Apostasioideae</taxon>
        <taxon>Apostasia</taxon>
    </lineage>
</organism>
<evidence type="ECO:0000256" key="1">
    <source>
        <dbReference type="ARBA" id="ARBA00007626"/>
    </source>
</evidence>
<evidence type="ECO:0000256" key="3">
    <source>
        <dbReference type="PROSITE-ProRule" id="PRU00708"/>
    </source>
</evidence>
<dbReference type="OrthoDB" id="1931748at2759"/>
<sequence>MATIGILGPPQFPSPGFAITNGGNRRSHRLLSSLSAAADFSSADRLLRKFVASSSKPDALQSLSLFISLSSPFSLLLYQAIADTPWFRWNPKLAASVVSLLEEQQRSTDAEALISRSTSRLRAPRDLPAFYCELIDAFSCRWLQLPALRSFARLREIPYSGRKPYESIIKGLCSMGMATDAEELLREMAIAGFRPSAFEFRSVAQAYGRSGAFADMTRVFESMQEAGIVLDTVSANIALSCYGDHFKFSVMVSFLRKMRESGIIFSLRTFNSVLNSCPSVVTITKDLRSLPLSMAALLRKVEEASLCLDEALLIREVTDSSLMGDMLQWSDSEGKLDLHGFHLASAYVMILMWIEVVRDRLSEDGIIPLEISIICGSGKNSRMKGDSPLKKLVSEMMFQLYSPMKMDRKNVGKFVAKGKAVKDWLW</sequence>
<dbReference type="AlphaFoldDB" id="A0A2I0BEX2"/>
<accession>A0A2I0BEX2</accession>
<dbReference type="Gene3D" id="3.30.1370.110">
    <property type="match status" value="1"/>
</dbReference>